<feature type="region of interest" description="Disordered" evidence="2">
    <location>
        <begin position="1"/>
        <end position="30"/>
    </location>
</feature>
<dbReference type="PANTHER" id="PTHR37445">
    <property type="entry name" value="PROTEIN CBG24663"/>
    <property type="match status" value="1"/>
</dbReference>
<evidence type="ECO:0000256" key="1">
    <source>
        <dbReference type="SAM" id="Coils"/>
    </source>
</evidence>
<sequence length="413" mass="47130">METVSVDEKTPADVDRQPPAEPSHADEETLIELDDETLTEDNVNSPLAESGQEGGAQNAQIQANKPDVVLLDHQTKAMFVIEFSAPAETNIVLKEEEKRTKYRDLLFELRRLYPDHSVGLVILIIGSLGGTRHTLLLEIQKIPACRDKAHILADFGIQKYICSYQHVMDEDTKSLLKSIYQQNNQIIEDIKTIKNDLQKVTKTVHDIEVKLELLESENKELKVEVETAKRKLKNNNLVIFGIEEKDDAETTNIVKQTLQDKLNIRLEDTDINNTYRIGKRNTSAKRPIILELVRNIKKQEILRNCGKLKGTDIAVSHDLTTKEREEKKVLYKYYKEAKGNKCETTLLKNKLIINGVSYKYEDLTKEVDRTLNNIETSGNSADLSSKRKNVLSPQEGMPKRFTRSVSRETKNMD</sequence>
<evidence type="ECO:0000313" key="4">
    <source>
        <dbReference type="Proteomes" id="UP001153737"/>
    </source>
</evidence>
<dbReference type="OrthoDB" id="5962029at2759"/>
<organism evidence="3 4">
    <name type="scientific">Phaedon cochleariae</name>
    <name type="common">Mustard beetle</name>
    <dbReference type="NCBI Taxonomy" id="80249"/>
    <lineage>
        <taxon>Eukaryota</taxon>
        <taxon>Metazoa</taxon>
        <taxon>Ecdysozoa</taxon>
        <taxon>Arthropoda</taxon>
        <taxon>Hexapoda</taxon>
        <taxon>Insecta</taxon>
        <taxon>Pterygota</taxon>
        <taxon>Neoptera</taxon>
        <taxon>Endopterygota</taxon>
        <taxon>Coleoptera</taxon>
        <taxon>Polyphaga</taxon>
        <taxon>Cucujiformia</taxon>
        <taxon>Chrysomeloidea</taxon>
        <taxon>Chrysomelidae</taxon>
        <taxon>Chrysomelinae</taxon>
        <taxon>Chrysomelini</taxon>
        <taxon>Phaedon</taxon>
    </lineage>
</organism>
<dbReference type="EMBL" id="OU896721">
    <property type="protein sequence ID" value="CAH1153973.1"/>
    <property type="molecule type" value="Genomic_DNA"/>
</dbReference>
<dbReference type="PANTHER" id="PTHR37445:SF3">
    <property type="entry name" value="ZINC FINGER PHD-TYPE DOMAIN-CONTAINING PROTEIN"/>
    <property type="match status" value="1"/>
</dbReference>
<keyword evidence="4" id="KW-1185">Reference proteome</keyword>
<evidence type="ECO:0000313" key="3">
    <source>
        <dbReference type="EMBL" id="CAH1153973.1"/>
    </source>
</evidence>
<keyword evidence="1" id="KW-0175">Coiled coil</keyword>
<feature type="region of interest" description="Disordered" evidence="2">
    <location>
        <begin position="377"/>
        <end position="413"/>
    </location>
</feature>
<proteinExistence type="predicted"/>
<feature type="coiled-coil region" evidence="1">
    <location>
        <begin position="197"/>
        <end position="238"/>
    </location>
</feature>
<reference evidence="3" key="2">
    <citation type="submission" date="2022-10" db="EMBL/GenBank/DDBJ databases">
        <authorList>
            <consortium name="ENA_rothamsted_submissions"/>
            <consortium name="culmorum"/>
            <person name="King R."/>
        </authorList>
    </citation>
    <scope>NUCLEOTIDE SEQUENCE</scope>
</reference>
<dbReference type="Gene3D" id="3.30.70.1820">
    <property type="entry name" value="L1 transposable element, RRM domain"/>
    <property type="match status" value="1"/>
</dbReference>
<feature type="compositionally biased region" description="Basic and acidic residues" evidence="2">
    <location>
        <begin position="1"/>
        <end position="27"/>
    </location>
</feature>
<reference evidence="3" key="1">
    <citation type="submission" date="2022-01" db="EMBL/GenBank/DDBJ databases">
        <authorList>
            <person name="King R."/>
        </authorList>
    </citation>
    <scope>NUCLEOTIDE SEQUENCE</scope>
</reference>
<protein>
    <submittedName>
        <fullName evidence="3">Uncharacterized protein</fullName>
    </submittedName>
</protein>
<gene>
    <name evidence="3" type="ORF">PHAECO_LOCUS4851</name>
</gene>
<dbReference type="AlphaFoldDB" id="A0A9P0DP94"/>
<dbReference type="Proteomes" id="UP001153737">
    <property type="component" value="Chromosome 15"/>
</dbReference>
<accession>A0A9P0DP94</accession>
<evidence type="ECO:0000256" key="2">
    <source>
        <dbReference type="SAM" id="MobiDB-lite"/>
    </source>
</evidence>
<name>A0A9P0DP94_PHACE</name>